<evidence type="ECO:0000313" key="3">
    <source>
        <dbReference type="Proteomes" id="UP000463470"/>
    </source>
</evidence>
<evidence type="ECO:0000313" key="2">
    <source>
        <dbReference type="EMBL" id="MZP31418.1"/>
    </source>
</evidence>
<dbReference type="RefSeq" id="WP_161259933.1">
    <property type="nucleotide sequence ID" value="NZ_WXEY01000039.1"/>
</dbReference>
<dbReference type="AlphaFoldDB" id="A0A845LCN3"/>
<protein>
    <submittedName>
        <fullName evidence="2">AAA family ATPase</fullName>
    </submittedName>
</protein>
<dbReference type="PANTHER" id="PTHR43581">
    <property type="entry name" value="ATP/GTP PHOSPHATASE"/>
    <property type="match status" value="1"/>
</dbReference>
<name>A0A845LCN3_9FIRM</name>
<feature type="domain" description="ATPase AAA-type core" evidence="1">
    <location>
        <begin position="212"/>
        <end position="304"/>
    </location>
</feature>
<dbReference type="InterPro" id="IPR027417">
    <property type="entry name" value="P-loop_NTPase"/>
</dbReference>
<comment type="caution">
    <text evidence="2">The sequence shown here is derived from an EMBL/GenBank/DDBJ whole genome shotgun (WGS) entry which is preliminary data.</text>
</comment>
<dbReference type="SUPFAM" id="SSF52540">
    <property type="entry name" value="P-loop containing nucleoside triphosphate hydrolases"/>
    <property type="match status" value="1"/>
</dbReference>
<dbReference type="InterPro" id="IPR051396">
    <property type="entry name" value="Bact_Antivir_Def_Nuclease"/>
</dbReference>
<organism evidence="2 3">
    <name type="scientific">Heliomicrobium undosum</name>
    <dbReference type="NCBI Taxonomy" id="121734"/>
    <lineage>
        <taxon>Bacteria</taxon>
        <taxon>Bacillati</taxon>
        <taxon>Bacillota</taxon>
        <taxon>Clostridia</taxon>
        <taxon>Eubacteriales</taxon>
        <taxon>Heliobacteriaceae</taxon>
        <taxon>Heliomicrobium</taxon>
    </lineage>
</organism>
<dbReference type="GO" id="GO:0005524">
    <property type="term" value="F:ATP binding"/>
    <property type="evidence" value="ECO:0007669"/>
    <property type="project" value="InterPro"/>
</dbReference>
<sequence>MLRWIDLRDVGPSPKMRIEFSERVNVITGDNGLGKTFLLDVAWWALTRTWADTPALPLGEKRGIIEYQIRGKTGDATPVKSLFRPDAQEWPVRAVRPAIPGIVIYLRIDGGYSVWDPARNYWRKESPDRPASYRFDNRQIWDGLKIGDVSVCEGLERDWVSWQKGMEPQFEMLQAVLEKLSPPGELLRPGRPKRVFLGEGFDRPTLQFGQEEVPVVLASAGLRRVLALAYLLVWVWHEHRQTAKLLFREPESRLTVLIDEPETHLHPGWQRRIVPALLQAVGQLQDKQAAQIQLLIATHSPMVLASLEPIFDEERDVLYHLKAVDGKVELNPQPWAKQGDVTNWLVSEVFGLEQARSAEAERAIEAAEAWMRGDRANLPEGLKDAESIQQELERVLAGHDPFWPRWVVTVGRRNGGKA</sequence>
<dbReference type="OrthoDB" id="9784297at2"/>
<dbReference type="GO" id="GO:0016887">
    <property type="term" value="F:ATP hydrolysis activity"/>
    <property type="evidence" value="ECO:0007669"/>
    <property type="project" value="InterPro"/>
</dbReference>
<dbReference type="PANTHER" id="PTHR43581:SF4">
    <property type="entry name" value="ATP_GTP PHOSPHATASE"/>
    <property type="match status" value="1"/>
</dbReference>
<dbReference type="InterPro" id="IPR003959">
    <property type="entry name" value="ATPase_AAA_core"/>
</dbReference>
<proteinExistence type="predicted"/>
<dbReference type="EMBL" id="WXEY01000039">
    <property type="protein sequence ID" value="MZP31418.1"/>
    <property type="molecule type" value="Genomic_DNA"/>
</dbReference>
<evidence type="ECO:0000259" key="1">
    <source>
        <dbReference type="Pfam" id="PF13304"/>
    </source>
</evidence>
<gene>
    <name evidence="2" type="ORF">GTO91_17115</name>
</gene>
<dbReference type="CDD" id="cd00267">
    <property type="entry name" value="ABC_ATPase"/>
    <property type="match status" value="1"/>
</dbReference>
<dbReference type="Pfam" id="PF13304">
    <property type="entry name" value="AAA_21"/>
    <property type="match status" value="1"/>
</dbReference>
<reference evidence="2 3" key="1">
    <citation type="submission" date="2020-01" db="EMBL/GenBank/DDBJ databases">
        <title>Whole-genome sequence of Heliobacterium undosum DSM 13378.</title>
        <authorList>
            <person name="Kyndt J.A."/>
            <person name="Meyer T.E."/>
        </authorList>
    </citation>
    <scope>NUCLEOTIDE SEQUENCE [LARGE SCALE GENOMIC DNA]</scope>
    <source>
        <strain evidence="2 3">DSM 13378</strain>
    </source>
</reference>
<dbReference type="Gene3D" id="3.40.50.300">
    <property type="entry name" value="P-loop containing nucleotide triphosphate hydrolases"/>
    <property type="match status" value="2"/>
</dbReference>
<dbReference type="Proteomes" id="UP000463470">
    <property type="component" value="Unassembled WGS sequence"/>
</dbReference>
<accession>A0A845LCN3</accession>
<keyword evidence="3" id="KW-1185">Reference proteome</keyword>